<evidence type="ECO:0000256" key="2">
    <source>
        <dbReference type="ARBA" id="ARBA00022676"/>
    </source>
</evidence>
<reference evidence="5 6" key="1">
    <citation type="submission" date="2022-12" db="EMBL/GenBank/DDBJ databases">
        <title>Genomic features and morphological characterization of a novel Knufia sp. strain isolated from spacecraft assembly facility.</title>
        <authorList>
            <person name="Teixeira M."/>
            <person name="Chander A.M."/>
            <person name="Stajich J.E."/>
            <person name="Venkateswaran K."/>
        </authorList>
    </citation>
    <scope>NUCLEOTIDE SEQUENCE [LARGE SCALE GENOMIC DNA]</scope>
    <source>
        <strain evidence="5 6">FJI-L2-BK-P2</strain>
    </source>
</reference>
<sequence length="415" mass="46276">MPSLQNILFNPRAIFIAALATISIFFLSLGQYTTSTTSTQVASATWLKGTHDTGSNKASALQRRISDIYNSTLGFQKILAISLHARTDRRDSLTLTTSLTNITLTFIDGVRPTDILEKTLPPYAGIANTGARGAWRGHINAMREVVSNGWGSALILEEDADWDVRVKEQLRDFAVGSLGVQMRSAHAPYFAERSGEYLRYEDVTSWLGQTDSNANLHVPHSPYGSDWDVLWLGNCGMRMNARREDWNTLAVVRSDDETAIPVPDYHHWDWEDAHPYDGAMNHSRWYLSQPTDGVCSIAYAVSQRGARRILLELGMERADKAFDLMLQDFCQGVPESEDEGERRPHSCWGVVPPLFAQYRGAGREDRDSDIAGSNEIVREQGFTNNIQRSVRVNARKLVDGLGGEIVDSFPYGEGT</sequence>
<gene>
    <name evidence="5" type="ORF">OHC33_003197</name>
</gene>
<dbReference type="InterPro" id="IPR050757">
    <property type="entry name" value="Collagen_mod_GT25"/>
</dbReference>
<dbReference type="AlphaFoldDB" id="A0AAN8FC68"/>
<organism evidence="5 6">
    <name type="scientific">Knufia fluminis</name>
    <dbReference type="NCBI Taxonomy" id="191047"/>
    <lineage>
        <taxon>Eukaryota</taxon>
        <taxon>Fungi</taxon>
        <taxon>Dikarya</taxon>
        <taxon>Ascomycota</taxon>
        <taxon>Pezizomycotina</taxon>
        <taxon>Eurotiomycetes</taxon>
        <taxon>Chaetothyriomycetidae</taxon>
        <taxon>Chaetothyriales</taxon>
        <taxon>Trichomeriaceae</taxon>
        <taxon>Knufia</taxon>
    </lineage>
</organism>
<dbReference type="EMBL" id="JAKLMC020000006">
    <property type="protein sequence ID" value="KAK5955556.1"/>
    <property type="molecule type" value="Genomic_DNA"/>
</dbReference>
<name>A0AAN8FC68_9EURO</name>
<evidence type="ECO:0000313" key="6">
    <source>
        <dbReference type="Proteomes" id="UP001316803"/>
    </source>
</evidence>
<dbReference type="CDD" id="cd06532">
    <property type="entry name" value="Glyco_transf_25"/>
    <property type="match status" value="1"/>
</dbReference>
<protein>
    <recommendedName>
        <fullName evidence="7">Glycosyltransferase family 25 protein</fullName>
    </recommendedName>
</protein>
<keyword evidence="3" id="KW-0808">Transferase</keyword>
<dbReference type="PANTHER" id="PTHR10730:SF53">
    <property type="entry name" value="GLYCOSYLTRANSFERASE 25 FAMILY MEMBER"/>
    <property type="match status" value="1"/>
</dbReference>
<keyword evidence="2" id="KW-0328">Glycosyltransferase</keyword>
<dbReference type="PANTHER" id="PTHR10730">
    <property type="entry name" value="PROCOLLAGEN-LYSINE,2-OXOGLUTARATE 5-DIOXYGENASE/GLYCOSYLTRANSFERASE 25 FAMILY MEMBER"/>
    <property type="match status" value="1"/>
</dbReference>
<keyword evidence="4" id="KW-1133">Transmembrane helix</keyword>
<dbReference type="Proteomes" id="UP001316803">
    <property type="component" value="Unassembled WGS sequence"/>
</dbReference>
<evidence type="ECO:0000256" key="3">
    <source>
        <dbReference type="ARBA" id="ARBA00022679"/>
    </source>
</evidence>
<dbReference type="GO" id="GO:0016740">
    <property type="term" value="F:transferase activity"/>
    <property type="evidence" value="ECO:0007669"/>
    <property type="project" value="UniProtKB-KW"/>
</dbReference>
<dbReference type="InterPro" id="IPR002654">
    <property type="entry name" value="Glyco_trans_25"/>
</dbReference>
<accession>A0AAN8FC68</accession>
<proteinExistence type="inferred from homology"/>
<evidence type="ECO:0000256" key="4">
    <source>
        <dbReference type="SAM" id="Phobius"/>
    </source>
</evidence>
<keyword evidence="4" id="KW-0472">Membrane</keyword>
<comment type="similarity">
    <text evidence="1">Belongs to the glycosyltransferase 25 family.</text>
</comment>
<evidence type="ECO:0000313" key="5">
    <source>
        <dbReference type="EMBL" id="KAK5955556.1"/>
    </source>
</evidence>
<keyword evidence="6" id="KW-1185">Reference proteome</keyword>
<comment type="caution">
    <text evidence="5">The sequence shown here is derived from an EMBL/GenBank/DDBJ whole genome shotgun (WGS) entry which is preliminary data.</text>
</comment>
<keyword evidence="4" id="KW-0812">Transmembrane</keyword>
<feature type="transmembrane region" description="Helical" evidence="4">
    <location>
        <begin position="12"/>
        <end position="32"/>
    </location>
</feature>
<evidence type="ECO:0008006" key="7">
    <source>
        <dbReference type="Google" id="ProtNLM"/>
    </source>
</evidence>
<evidence type="ECO:0000256" key="1">
    <source>
        <dbReference type="ARBA" id="ARBA00006721"/>
    </source>
</evidence>